<dbReference type="InterPro" id="IPR000192">
    <property type="entry name" value="Aminotrans_V_dom"/>
</dbReference>
<dbReference type="InterPro" id="IPR016454">
    <property type="entry name" value="Cysteine_dSase"/>
</dbReference>
<dbReference type="Gene3D" id="3.90.1150.10">
    <property type="entry name" value="Aspartate Aminotransferase, domain 1"/>
    <property type="match status" value="1"/>
</dbReference>
<dbReference type="NCBIfam" id="NF002806">
    <property type="entry name" value="PRK02948.1"/>
    <property type="match status" value="1"/>
</dbReference>
<reference evidence="4 5" key="1">
    <citation type="submission" date="2016-10" db="EMBL/GenBank/DDBJ databases">
        <title>Draft genome sequences of four alkaliphilic bacteria belonging to the Anaerobacillus genus.</title>
        <authorList>
            <person name="Bassil N.M."/>
            <person name="Lloyd J.R."/>
        </authorList>
    </citation>
    <scope>NUCLEOTIDE SEQUENCE [LARGE SCALE GENOMIC DNA]</scope>
    <source>
        <strain evidence="4 5">DSM 15340</strain>
    </source>
</reference>
<dbReference type="OrthoDB" id="9808002at2"/>
<dbReference type="PANTHER" id="PTHR11601">
    <property type="entry name" value="CYSTEINE DESULFURYLASE FAMILY MEMBER"/>
    <property type="match status" value="1"/>
</dbReference>
<dbReference type="SUPFAM" id="SSF53383">
    <property type="entry name" value="PLP-dependent transferases"/>
    <property type="match status" value="1"/>
</dbReference>
<dbReference type="Proteomes" id="UP000180098">
    <property type="component" value="Unassembled WGS sequence"/>
</dbReference>
<keyword evidence="5" id="KW-1185">Reference proteome</keyword>
<comment type="caution">
    <text evidence="4">The sequence shown here is derived from an EMBL/GenBank/DDBJ whole genome shotgun (WGS) entry which is preliminary data.</text>
</comment>
<evidence type="ECO:0000259" key="3">
    <source>
        <dbReference type="Pfam" id="PF00266"/>
    </source>
</evidence>
<accession>A0A1S2LEH2</accession>
<dbReference type="Pfam" id="PF00266">
    <property type="entry name" value="Aminotran_5"/>
    <property type="match status" value="1"/>
</dbReference>
<feature type="domain" description="Aminotransferase class V" evidence="3">
    <location>
        <begin position="2"/>
        <end position="365"/>
    </location>
</feature>
<name>A0A1S2LEH2_9BACI</name>
<dbReference type="InterPro" id="IPR015421">
    <property type="entry name" value="PyrdxlP-dep_Trfase_major"/>
</dbReference>
<dbReference type="PANTHER" id="PTHR11601:SF50">
    <property type="entry name" value="CYSTEINE DESULFURASE ISCS 2-RELATED"/>
    <property type="match status" value="1"/>
</dbReference>
<dbReference type="PIRSF" id="PIRSF005572">
    <property type="entry name" value="NifS"/>
    <property type="match status" value="1"/>
</dbReference>
<dbReference type="InterPro" id="IPR015424">
    <property type="entry name" value="PyrdxlP-dep_Trfase"/>
</dbReference>
<dbReference type="RefSeq" id="WP_071313711.1">
    <property type="nucleotide sequence ID" value="NZ_MLQQ01000035.1"/>
</dbReference>
<proteinExistence type="predicted"/>
<evidence type="ECO:0000256" key="1">
    <source>
        <dbReference type="ARBA" id="ARBA00001933"/>
    </source>
</evidence>
<keyword evidence="2" id="KW-0663">Pyridoxal phosphate</keyword>
<comment type="cofactor">
    <cofactor evidence="1">
        <name>pyridoxal 5'-phosphate</name>
        <dbReference type="ChEBI" id="CHEBI:597326"/>
    </cofactor>
</comment>
<dbReference type="Gene3D" id="3.40.640.10">
    <property type="entry name" value="Type I PLP-dependent aspartate aminotransferase-like (Major domain)"/>
    <property type="match status" value="1"/>
</dbReference>
<evidence type="ECO:0000313" key="4">
    <source>
        <dbReference type="EMBL" id="OIJ10922.1"/>
    </source>
</evidence>
<sequence length="381" mass="42361">MIYFDNSATTKPYKEVIETYQKVSEAFFGNPSSLHTLGKEAEKLLDQGRDQIAKLLQANKKEIVFTSGGTEGNNLAIKGTALQHQSRGKHLITTKIEHASNYEAFQQLENLGFEVTYLDVDQFGIISLEQLKSSLREDTILVSVIHVNNELGSIQPIKEIGDIVKKYPKAYFHVDHVQGISKVPLSLQHCHIDLCTISGHKFHGPKGTGVLYVREGIKLFSLFTGGVQEHNLRAGTENIPGVIGLAKALRMSMEKYVQNKSHLEQLRDYFIKSLNEVEGVILNSPIKEAAAPHIVNFSLPTLKPEVIIQSLGEQQMYVSTKSACSSKLAEPSRVLMEAGLGEERAQSAIRASFSYHNTIEEVDAFISALKKTVLQLKEVMR</sequence>
<dbReference type="AlphaFoldDB" id="A0A1S2LEH2"/>
<organism evidence="4 5">
    <name type="scientific">Anaerobacillus arseniciselenatis</name>
    <dbReference type="NCBI Taxonomy" id="85682"/>
    <lineage>
        <taxon>Bacteria</taxon>
        <taxon>Bacillati</taxon>
        <taxon>Bacillota</taxon>
        <taxon>Bacilli</taxon>
        <taxon>Bacillales</taxon>
        <taxon>Bacillaceae</taxon>
        <taxon>Anaerobacillus</taxon>
    </lineage>
</organism>
<dbReference type="InterPro" id="IPR015422">
    <property type="entry name" value="PyrdxlP-dep_Trfase_small"/>
</dbReference>
<evidence type="ECO:0000256" key="2">
    <source>
        <dbReference type="ARBA" id="ARBA00022898"/>
    </source>
</evidence>
<dbReference type="GO" id="GO:0003824">
    <property type="term" value="F:catalytic activity"/>
    <property type="evidence" value="ECO:0007669"/>
    <property type="project" value="UniProtKB-ARBA"/>
</dbReference>
<evidence type="ECO:0000313" key="5">
    <source>
        <dbReference type="Proteomes" id="UP000180098"/>
    </source>
</evidence>
<dbReference type="EMBL" id="MLQQ01000035">
    <property type="protein sequence ID" value="OIJ10922.1"/>
    <property type="molecule type" value="Genomic_DNA"/>
</dbReference>
<protein>
    <submittedName>
        <fullName evidence="4">Cysteine desulfurase NifS</fullName>
    </submittedName>
</protein>
<gene>
    <name evidence="4" type="ORF">BKP35_12600</name>
</gene>